<keyword evidence="2" id="KW-0575">Peroxidase</keyword>
<evidence type="ECO:0000256" key="2">
    <source>
        <dbReference type="ARBA" id="ARBA00022559"/>
    </source>
</evidence>
<dbReference type="CDD" id="cd02970">
    <property type="entry name" value="PRX_like2"/>
    <property type="match status" value="1"/>
</dbReference>
<dbReference type="Gene3D" id="3.40.30.10">
    <property type="entry name" value="Glutaredoxin"/>
    <property type="match status" value="1"/>
</dbReference>
<organism evidence="11 12">
    <name type="scientific">Penicillium antarcticum</name>
    <dbReference type="NCBI Taxonomy" id="416450"/>
    <lineage>
        <taxon>Eukaryota</taxon>
        <taxon>Fungi</taxon>
        <taxon>Dikarya</taxon>
        <taxon>Ascomycota</taxon>
        <taxon>Pezizomycotina</taxon>
        <taxon>Eurotiomycetes</taxon>
        <taxon>Eurotiomycetidae</taxon>
        <taxon>Eurotiales</taxon>
        <taxon>Aspergillaceae</taxon>
        <taxon>Penicillium</taxon>
    </lineage>
</organism>
<reference evidence="12" key="1">
    <citation type="journal article" date="2017" name="Nat. Microbiol.">
        <title>Global analysis of biosynthetic gene clusters reveals vast potential of secondary metabolite production in Penicillium species.</title>
        <authorList>
            <person name="Nielsen J.C."/>
            <person name="Grijseels S."/>
            <person name="Prigent S."/>
            <person name="Ji B."/>
            <person name="Dainat J."/>
            <person name="Nielsen K.F."/>
            <person name="Frisvad J.C."/>
            <person name="Workman M."/>
            <person name="Nielsen J."/>
        </authorList>
    </citation>
    <scope>NUCLEOTIDE SEQUENCE [LARGE SCALE GENOMIC DNA]</scope>
    <source>
        <strain evidence="12">IBT 31811</strain>
    </source>
</reference>
<dbReference type="InterPro" id="IPR013766">
    <property type="entry name" value="Thioredoxin_domain"/>
</dbReference>
<sequence length="214" mass="23936">MSLQSALDDMRKSSLKTANPELVKIINKTGDEFKASYDASQAIQPGARFPEFTLQDATGHAVSLSGLLANGPVFFSFYRGSWCPYCNLELRALQKVLPDFKAKRVCLVAVSPELPDQSLTTSEKNGLEFTVLSDLQNDLARKLGIVFSQPDEMRTVFNAIQVDWDARYGDGNLQIPIPANILVEKSGLVKNVWLDPYWHNRMEPSTALEWINQL</sequence>
<keyword evidence="4" id="KW-0560">Oxidoreductase</keyword>
<dbReference type="EC" id="1.11.1.24" evidence="1"/>
<dbReference type="OrthoDB" id="338622at2759"/>
<evidence type="ECO:0000256" key="3">
    <source>
        <dbReference type="ARBA" id="ARBA00022862"/>
    </source>
</evidence>
<keyword evidence="6" id="KW-0676">Redox-active center</keyword>
<proteinExistence type="inferred from homology"/>
<evidence type="ECO:0000256" key="4">
    <source>
        <dbReference type="ARBA" id="ARBA00023002"/>
    </source>
</evidence>
<dbReference type="SUPFAM" id="SSF52833">
    <property type="entry name" value="Thioredoxin-like"/>
    <property type="match status" value="1"/>
</dbReference>
<evidence type="ECO:0000313" key="11">
    <source>
        <dbReference type="EMBL" id="OQD81689.1"/>
    </source>
</evidence>
<dbReference type="PROSITE" id="PS51352">
    <property type="entry name" value="THIOREDOXIN_2"/>
    <property type="match status" value="1"/>
</dbReference>
<comment type="similarity">
    <text evidence="8">Belongs to the peroxiredoxin family. BCP/PrxQ subfamily.</text>
</comment>
<dbReference type="Proteomes" id="UP000191672">
    <property type="component" value="Unassembled WGS sequence"/>
</dbReference>
<evidence type="ECO:0000256" key="6">
    <source>
        <dbReference type="ARBA" id="ARBA00023284"/>
    </source>
</evidence>
<evidence type="ECO:0000256" key="1">
    <source>
        <dbReference type="ARBA" id="ARBA00013017"/>
    </source>
</evidence>
<gene>
    <name evidence="11" type="ORF">PENANT_c026G10054</name>
</gene>
<dbReference type="Pfam" id="PF00578">
    <property type="entry name" value="AhpC-TSA"/>
    <property type="match status" value="1"/>
</dbReference>
<feature type="domain" description="Thioredoxin" evidence="10">
    <location>
        <begin position="43"/>
        <end position="214"/>
    </location>
</feature>
<evidence type="ECO:0000256" key="9">
    <source>
        <dbReference type="ARBA" id="ARBA00049091"/>
    </source>
</evidence>
<evidence type="ECO:0000313" key="12">
    <source>
        <dbReference type="Proteomes" id="UP000191672"/>
    </source>
</evidence>
<keyword evidence="3" id="KW-0049">Antioxidant</keyword>
<evidence type="ECO:0000256" key="7">
    <source>
        <dbReference type="ARBA" id="ARBA00032824"/>
    </source>
</evidence>
<dbReference type="AlphaFoldDB" id="A0A1V6PXE7"/>
<dbReference type="GO" id="GO:0005737">
    <property type="term" value="C:cytoplasm"/>
    <property type="evidence" value="ECO:0007669"/>
    <property type="project" value="TreeGrafter"/>
</dbReference>
<dbReference type="GO" id="GO:0045454">
    <property type="term" value="P:cell redox homeostasis"/>
    <property type="evidence" value="ECO:0007669"/>
    <property type="project" value="TreeGrafter"/>
</dbReference>
<dbReference type="InterPro" id="IPR036249">
    <property type="entry name" value="Thioredoxin-like_sf"/>
</dbReference>
<dbReference type="GO" id="GO:0034599">
    <property type="term" value="P:cellular response to oxidative stress"/>
    <property type="evidence" value="ECO:0007669"/>
    <property type="project" value="TreeGrafter"/>
</dbReference>
<evidence type="ECO:0000256" key="8">
    <source>
        <dbReference type="ARBA" id="ARBA00038489"/>
    </source>
</evidence>
<dbReference type="GO" id="GO:0008379">
    <property type="term" value="F:thioredoxin peroxidase activity"/>
    <property type="evidence" value="ECO:0007669"/>
    <property type="project" value="TreeGrafter"/>
</dbReference>
<comment type="caution">
    <text evidence="11">The sequence shown here is derived from an EMBL/GenBank/DDBJ whole genome shotgun (WGS) entry which is preliminary data.</text>
</comment>
<dbReference type="PANTHER" id="PTHR42801">
    <property type="entry name" value="THIOREDOXIN-DEPENDENT PEROXIDE REDUCTASE"/>
    <property type="match status" value="1"/>
</dbReference>
<keyword evidence="5" id="KW-1015">Disulfide bond</keyword>
<comment type="catalytic activity">
    <reaction evidence="9">
        <text>a hydroperoxide + [thioredoxin]-dithiol = an alcohol + [thioredoxin]-disulfide + H2O</text>
        <dbReference type="Rhea" id="RHEA:62620"/>
        <dbReference type="Rhea" id="RHEA-COMP:10698"/>
        <dbReference type="Rhea" id="RHEA-COMP:10700"/>
        <dbReference type="ChEBI" id="CHEBI:15377"/>
        <dbReference type="ChEBI" id="CHEBI:29950"/>
        <dbReference type="ChEBI" id="CHEBI:30879"/>
        <dbReference type="ChEBI" id="CHEBI:35924"/>
        <dbReference type="ChEBI" id="CHEBI:50058"/>
        <dbReference type="EC" id="1.11.1.24"/>
    </reaction>
</comment>
<accession>A0A1V6PXE7</accession>
<keyword evidence="12" id="KW-1185">Reference proteome</keyword>
<dbReference type="InterPro" id="IPR050924">
    <property type="entry name" value="Peroxiredoxin_BCP/PrxQ"/>
</dbReference>
<dbReference type="EMBL" id="MDYN01000026">
    <property type="protein sequence ID" value="OQD81689.1"/>
    <property type="molecule type" value="Genomic_DNA"/>
</dbReference>
<evidence type="ECO:0000256" key="5">
    <source>
        <dbReference type="ARBA" id="ARBA00023157"/>
    </source>
</evidence>
<protein>
    <recommendedName>
        <fullName evidence="1">thioredoxin-dependent peroxiredoxin</fullName>
        <ecNumber evidence="1">1.11.1.24</ecNumber>
    </recommendedName>
    <alternativeName>
        <fullName evidence="7">Thioredoxin peroxidase</fullName>
    </alternativeName>
</protein>
<dbReference type="InterPro" id="IPR000866">
    <property type="entry name" value="AhpC/TSA"/>
</dbReference>
<dbReference type="PANTHER" id="PTHR42801:SF7">
    <property type="entry name" value="SLL1159 PROTEIN"/>
    <property type="match status" value="1"/>
</dbReference>
<name>A0A1V6PXE7_9EURO</name>
<evidence type="ECO:0000259" key="10">
    <source>
        <dbReference type="PROSITE" id="PS51352"/>
    </source>
</evidence>
<dbReference type="STRING" id="416450.A0A1V6PXE7"/>